<protein>
    <submittedName>
        <fullName evidence="2">Uncharacterized protein</fullName>
    </submittedName>
</protein>
<feature type="region of interest" description="Disordered" evidence="1">
    <location>
        <begin position="122"/>
        <end position="143"/>
    </location>
</feature>
<dbReference type="AlphaFoldDB" id="A0AAV8ZMU0"/>
<feature type="compositionally biased region" description="Basic and acidic residues" evidence="1">
    <location>
        <begin position="122"/>
        <end position="132"/>
    </location>
</feature>
<dbReference type="InterPro" id="IPR031959">
    <property type="entry name" value="DUF4779"/>
</dbReference>
<gene>
    <name evidence="2" type="ORF">NQ314_003112</name>
</gene>
<feature type="compositionally biased region" description="Basic residues" evidence="1">
    <location>
        <begin position="12"/>
        <end position="27"/>
    </location>
</feature>
<proteinExistence type="predicted"/>
<comment type="caution">
    <text evidence="2">The sequence shown here is derived from an EMBL/GenBank/DDBJ whole genome shotgun (WGS) entry which is preliminary data.</text>
</comment>
<feature type="compositionally biased region" description="Basic and acidic residues" evidence="1">
    <location>
        <begin position="60"/>
        <end position="107"/>
    </location>
</feature>
<evidence type="ECO:0000313" key="3">
    <source>
        <dbReference type="Proteomes" id="UP001162156"/>
    </source>
</evidence>
<dbReference type="Pfam" id="PF16009">
    <property type="entry name" value="DUF4779"/>
    <property type="match status" value="1"/>
</dbReference>
<sequence>MWLKKGDEKKLKEGHKKGHTVKGYKTSHQKDENSKTEEFYDEEHDEAGKEAFSGQNGQFGEKKDLSFKGEKADKEFKAGEQKKDGHYGQKYLQDKEKQEKGEYGKKKYAGDQSVYKLNKEGDAKKAGGHHESSNLYKHYPIHY</sequence>
<dbReference type="Proteomes" id="UP001162156">
    <property type="component" value="Unassembled WGS sequence"/>
</dbReference>
<feature type="compositionally biased region" description="Basic and acidic residues" evidence="1">
    <location>
        <begin position="1"/>
        <end position="11"/>
    </location>
</feature>
<dbReference type="EMBL" id="JANEYF010000898">
    <property type="protein sequence ID" value="KAJ8967100.1"/>
    <property type="molecule type" value="Genomic_DNA"/>
</dbReference>
<feature type="compositionally biased region" description="Basic and acidic residues" evidence="1">
    <location>
        <begin position="28"/>
        <end position="38"/>
    </location>
</feature>
<feature type="region of interest" description="Disordered" evidence="1">
    <location>
        <begin position="1"/>
        <end position="107"/>
    </location>
</feature>
<organism evidence="2 3">
    <name type="scientific">Rhamnusium bicolor</name>
    <dbReference type="NCBI Taxonomy" id="1586634"/>
    <lineage>
        <taxon>Eukaryota</taxon>
        <taxon>Metazoa</taxon>
        <taxon>Ecdysozoa</taxon>
        <taxon>Arthropoda</taxon>
        <taxon>Hexapoda</taxon>
        <taxon>Insecta</taxon>
        <taxon>Pterygota</taxon>
        <taxon>Neoptera</taxon>
        <taxon>Endopterygota</taxon>
        <taxon>Coleoptera</taxon>
        <taxon>Polyphaga</taxon>
        <taxon>Cucujiformia</taxon>
        <taxon>Chrysomeloidea</taxon>
        <taxon>Cerambycidae</taxon>
        <taxon>Lepturinae</taxon>
        <taxon>Rhagiini</taxon>
        <taxon>Rhamnusium</taxon>
    </lineage>
</organism>
<keyword evidence="3" id="KW-1185">Reference proteome</keyword>
<name>A0AAV8ZMU0_9CUCU</name>
<evidence type="ECO:0000256" key="1">
    <source>
        <dbReference type="SAM" id="MobiDB-lite"/>
    </source>
</evidence>
<accession>A0AAV8ZMU0</accession>
<reference evidence="2" key="1">
    <citation type="journal article" date="2023" name="Insect Mol. Biol.">
        <title>Genome sequencing provides insights into the evolution of gene families encoding plant cell wall-degrading enzymes in longhorned beetles.</title>
        <authorList>
            <person name="Shin N.R."/>
            <person name="Okamura Y."/>
            <person name="Kirsch R."/>
            <person name="Pauchet Y."/>
        </authorList>
    </citation>
    <scope>NUCLEOTIDE SEQUENCE</scope>
    <source>
        <strain evidence="2">RBIC_L_NR</strain>
    </source>
</reference>
<evidence type="ECO:0000313" key="2">
    <source>
        <dbReference type="EMBL" id="KAJ8967100.1"/>
    </source>
</evidence>